<organism evidence="1 2">
    <name type="scientific">Shewanella decolorationis</name>
    <dbReference type="NCBI Taxonomy" id="256839"/>
    <lineage>
        <taxon>Bacteria</taxon>
        <taxon>Pseudomonadati</taxon>
        <taxon>Pseudomonadota</taxon>
        <taxon>Gammaproteobacteria</taxon>
        <taxon>Alteromonadales</taxon>
        <taxon>Shewanellaceae</taxon>
        <taxon>Shewanella</taxon>
    </lineage>
</organism>
<proteinExistence type="predicted"/>
<dbReference type="RefSeq" id="WP_208659574.1">
    <property type="nucleotide sequence ID" value="NZ_CP031775.2"/>
</dbReference>
<accession>A0A5B8R0Z0</accession>
<evidence type="ECO:0000313" key="2">
    <source>
        <dbReference type="Proteomes" id="UP000321124"/>
    </source>
</evidence>
<dbReference type="KEGG" id="sdeo:D0436_15700"/>
<name>A0A5B8R0Z0_9GAMM</name>
<dbReference type="Proteomes" id="UP000321124">
    <property type="component" value="Chromosome"/>
</dbReference>
<evidence type="ECO:0000313" key="1">
    <source>
        <dbReference type="EMBL" id="QDZ91786.1"/>
    </source>
</evidence>
<reference evidence="1 2" key="1">
    <citation type="journal article" date="2019" name="Ecotoxicol. Environ. Saf.">
        <title>Microbial characterization of heavy metal resistant bacterial strains isolated from an electroplating wastewater treatment plant.</title>
        <authorList>
            <person name="Cai X."/>
            <person name="Zheng X."/>
            <person name="Zhang D."/>
            <person name="Iqbal W."/>
            <person name="Liu C."/>
            <person name="Yang B."/>
            <person name="Zhao X."/>
            <person name="Lu X."/>
            <person name="Mao Y."/>
        </authorList>
    </citation>
    <scope>NUCLEOTIDE SEQUENCE [LARGE SCALE GENOMIC DNA]</scope>
    <source>
        <strain evidence="1 2">Ni1-3</strain>
    </source>
</reference>
<dbReference type="AlphaFoldDB" id="A0A5B8R0Z0"/>
<protein>
    <submittedName>
        <fullName evidence="1">Uncharacterized protein</fullName>
    </submittedName>
</protein>
<gene>
    <name evidence="1" type="ORF">D0436_15700</name>
</gene>
<sequence>MTTFLAMMKGAKPEVRLCAWLILRSYYLELPFSFSVTFKSSIISLSKKLGVSVDLASATINYLSNASLFTKVVSKEVPKVGRPTPEFEISTEFLSSFDIHLESRNSLVSEILDIKSKRLGPHGDLKLKNPLMIYK</sequence>
<dbReference type="EMBL" id="CP031775">
    <property type="protein sequence ID" value="QDZ91786.1"/>
    <property type="molecule type" value="Genomic_DNA"/>
</dbReference>